<feature type="domain" description="N-acetyltransferase" evidence="1">
    <location>
        <begin position="6"/>
        <end position="201"/>
    </location>
</feature>
<evidence type="ECO:0000313" key="2">
    <source>
        <dbReference type="EMBL" id="TXN31876.1"/>
    </source>
</evidence>
<name>A0A5C8UU93_9MICO</name>
<dbReference type="RefSeq" id="WP_147782125.1">
    <property type="nucleotide sequence ID" value="NZ_VRMG01000004.1"/>
</dbReference>
<dbReference type="InterPro" id="IPR000182">
    <property type="entry name" value="GNAT_dom"/>
</dbReference>
<dbReference type="Gene3D" id="3.40.630.30">
    <property type="match status" value="1"/>
</dbReference>
<dbReference type="PROSITE" id="PS51186">
    <property type="entry name" value="GNAT"/>
    <property type="match status" value="1"/>
</dbReference>
<protein>
    <submittedName>
        <fullName evidence="2">GNAT family N-acetyltransferase</fullName>
    </submittedName>
</protein>
<dbReference type="GO" id="GO:0016747">
    <property type="term" value="F:acyltransferase activity, transferring groups other than amino-acyl groups"/>
    <property type="evidence" value="ECO:0007669"/>
    <property type="project" value="InterPro"/>
</dbReference>
<dbReference type="PANTHER" id="PTHR42791:SF1">
    <property type="entry name" value="N-ACETYLTRANSFERASE DOMAIN-CONTAINING PROTEIN"/>
    <property type="match status" value="1"/>
</dbReference>
<keyword evidence="3" id="KW-1185">Reference proteome</keyword>
<gene>
    <name evidence="2" type="ORF">FVP33_02825</name>
</gene>
<evidence type="ECO:0000259" key="1">
    <source>
        <dbReference type="PROSITE" id="PS51186"/>
    </source>
</evidence>
<accession>A0A5C8UU93</accession>
<keyword evidence="2" id="KW-0808">Transferase</keyword>
<dbReference type="InterPro" id="IPR052523">
    <property type="entry name" value="Trichothecene_AcTrans"/>
</dbReference>
<dbReference type="EMBL" id="VRMG01000004">
    <property type="protein sequence ID" value="TXN31876.1"/>
    <property type="molecule type" value="Genomic_DNA"/>
</dbReference>
<sequence length="204" mass="22324">MPAEVAGPRVATPQDRDVVVAILVSAFYDDPTWSWAFPNPALRSEQHARLWGLFVDGALRYPWVWLGQGDTAASVWIPPDGTDLSHEQEATLEPSIVEMLGADAAPVLEALGLFERAHPRDVPHFFLSLLGTRVEHRGRGHGLALLAANLRRIDELGMPAYLEASNPANVALYARYGFDVIGSFELPGDGPTIFTMWRDATPLG</sequence>
<dbReference type="Pfam" id="PF00583">
    <property type="entry name" value="Acetyltransf_1"/>
    <property type="match status" value="1"/>
</dbReference>
<dbReference type="AlphaFoldDB" id="A0A5C8UU93"/>
<dbReference type="SUPFAM" id="SSF55729">
    <property type="entry name" value="Acyl-CoA N-acyltransferases (Nat)"/>
    <property type="match status" value="1"/>
</dbReference>
<comment type="caution">
    <text evidence="2">The sequence shown here is derived from an EMBL/GenBank/DDBJ whole genome shotgun (WGS) entry which is preliminary data.</text>
</comment>
<evidence type="ECO:0000313" key="3">
    <source>
        <dbReference type="Proteomes" id="UP000321379"/>
    </source>
</evidence>
<organism evidence="2 3">
    <name type="scientific">Lacisediminihabitans profunda</name>
    <dbReference type="NCBI Taxonomy" id="2594790"/>
    <lineage>
        <taxon>Bacteria</taxon>
        <taxon>Bacillati</taxon>
        <taxon>Actinomycetota</taxon>
        <taxon>Actinomycetes</taxon>
        <taxon>Micrococcales</taxon>
        <taxon>Microbacteriaceae</taxon>
        <taxon>Lacisediminihabitans</taxon>
    </lineage>
</organism>
<proteinExistence type="predicted"/>
<dbReference type="PANTHER" id="PTHR42791">
    <property type="entry name" value="GNAT FAMILY ACETYLTRANSFERASE"/>
    <property type="match status" value="1"/>
</dbReference>
<dbReference type="InterPro" id="IPR016181">
    <property type="entry name" value="Acyl_CoA_acyltransferase"/>
</dbReference>
<dbReference type="Proteomes" id="UP000321379">
    <property type="component" value="Unassembled WGS sequence"/>
</dbReference>
<reference evidence="2 3" key="1">
    <citation type="submission" date="2019-08" db="EMBL/GenBank/DDBJ databases">
        <title>Bacterial whole genome sequence for Glaciihabitans sp. CHu50b-6-2.</title>
        <authorList>
            <person name="Jin L."/>
        </authorList>
    </citation>
    <scope>NUCLEOTIDE SEQUENCE [LARGE SCALE GENOMIC DNA]</scope>
    <source>
        <strain evidence="2 3">CHu50b-6-2</strain>
    </source>
</reference>